<keyword evidence="1" id="KW-0238">DNA-binding</keyword>
<evidence type="ECO:0000256" key="1">
    <source>
        <dbReference type="ARBA" id="ARBA00023125"/>
    </source>
</evidence>
<dbReference type="PANTHER" id="PTHR46797">
    <property type="entry name" value="HTH-TYPE TRANSCRIPTIONAL REGULATOR"/>
    <property type="match status" value="1"/>
</dbReference>
<dbReference type="GO" id="GO:0005829">
    <property type="term" value="C:cytosol"/>
    <property type="evidence" value="ECO:0007669"/>
    <property type="project" value="TreeGrafter"/>
</dbReference>
<dbReference type="Proteomes" id="UP000323521">
    <property type="component" value="Chromosome"/>
</dbReference>
<dbReference type="OrthoDB" id="9781521at2"/>
<dbReference type="InterPro" id="IPR014710">
    <property type="entry name" value="RmlC-like_jellyroll"/>
</dbReference>
<dbReference type="EMBL" id="CP017634">
    <property type="protein sequence ID" value="ATW26680.1"/>
    <property type="molecule type" value="Genomic_DNA"/>
</dbReference>
<dbReference type="SUPFAM" id="SSF51182">
    <property type="entry name" value="RmlC-like cupins"/>
    <property type="match status" value="1"/>
</dbReference>
<dbReference type="KEGG" id="fwa:DCMF_19675"/>
<dbReference type="Gene3D" id="2.60.120.10">
    <property type="entry name" value="Jelly Rolls"/>
    <property type="match status" value="1"/>
</dbReference>
<dbReference type="AlphaFoldDB" id="A0A3G1KW80"/>
<proteinExistence type="predicted"/>
<dbReference type="Pfam" id="PF07883">
    <property type="entry name" value="Cupin_2"/>
    <property type="match status" value="1"/>
</dbReference>
<reference evidence="3 4" key="1">
    <citation type="submission" date="2016-10" db="EMBL/GenBank/DDBJ databases">
        <title>Complete Genome Sequence of Peptococcaceae strain DCMF.</title>
        <authorList>
            <person name="Edwards R.J."/>
            <person name="Holland S.I."/>
            <person name="Deshpande N.P."/>
            <person name="Wong Y.K."/>
            <person name="Ertan H."/>
            <person name="Manefield M."/>
            <person name="Russell T.L."/>
            <person name="Lee M.J."/>
        </authorList>
    </citation>
    <scope>NUCLEOTIDE SEQUENCE [LARGE SCALE GENOMIC DNA]</scope>
    <source>
        <strain evidence="3 4">DCMF</strain>
    </source>
</reference>
<dbReference type="Pfam" id="PF01381">
    <property type="entry name" value="HTH_3"/>
    <property type="match status" value="1"/>
</dbReference>
<feature type="domain" description="HTH cro/C1-type" evidence="2">
    <location>
        <begin position="9"/>
        <end position="63"/>
    </location>
</feature>
<dbReference type="SMART" id="SM00530">
    <property type="entry name" value="HTH_XRE"/>
    <property type="match status" value="1"/>
</dbReference>
<dbReference type="PANTHER" id="PTHR46797:SF19">
    <property type="entry name" value="BLL2473 PROTEIN"/>
    <property type="match status" value="1"/>
</dbReference>
<accession>A0A3G1KW80</accession>
<keyword evidence="4" id="KW-1185">Reference proteome</keyword>
<dbReference type="SUPFAM" id="SSF47413">
    <property type="entry name" value="lambda repressor-like DNA-binding domains"/>
    <property type="match status" value="1"/>
</dbReference>
<dbReference type="Gene3D" id="1.10.260.40">
    <property type="entry name" value="lambda repressor-like DNA-binding domains"/>
    <property type="match status" value="1"/>
</dbReference>
<dbReference type="GO" id="GO:0003677">
    <property type="term" value="F:DNA binding"/>
    <property type="evidence" value="ECO:0007669"/>
    <property type="project" value="UniProtKB-KW"/>
</dbReference>
<dbReference type="InterPro" id="IPR010982">
    <property type="entry name" value="Lambda_DNA-bd_dom_sf"/>
</dbReference>
<dbReference type="GO" id="GO:0003700">
    <property type="term" value="F:DNA-binding transcription factor activity"/>
    <property type="evidence" value="ECO:0007669"/>
    <property type="project" value="TreeGrafter"/>
</dbReference>
<protein>
    <recommendedName>
        <fullName evidence="2">HTH cro/C1-type domain-containing protein</fullName>
    </recommendedName>
</protein>
<dbReference type="InterPro" id="IPR011051">
    <property type="entry name" value="RmlC_Cupin_sf"/>
</dbReference>
<dbReference type="PROSITE" id="PS50943">
    <property type="entry name" value="HTH_CROC1"/>
    <property type="match status" value="1"/>
</dbReference>
<dbReference type="RefSeq" id="WP_148136003.1">
    <property type="nucleotide sequence ID" value="NZ_CP017634.1"/>
</dbReference>
<evidence type="ECO:0000313" key="3">
    <source>
        <dbReference type="EMBL" id="ATW26680.1"/>
    </source>
</evidence>
<gene>
    <name evidence="3" type="ORF">DCMF_19675</name>
</gene>
<name>A0A3G1KW80_FORW1</name>
<organism evidence="3 4">
    <name type="scientific">Formimonas warabiya</name>
    <dbReference type="NCBI Taxonomy" id="1761012"/>
    <lineage>
        <taxon>Bacteria</taxon>
        <taxon>Bacillati</taxon>
        <taxon>Bacillota</taxon>
        <taxon>Clostridia</taxon>
        <taxon>Eubacteriales</taxon>
        <taxon>Peptococcaceae</taxon>
        <taxon>Candidatus Formimonas</taxon>
    </lineage>
</organism>
<dbReference type="InterPro" id="IPR001387">
    <property type="entry name" value="Cro/C1-type_HTH"/>
</dbReference>
<evidence type="ECO:0000313" key="4">
    <source>
        <dbReference type="Proteomes" id="UP000323521"/>
    </source>
</evidence>
<dbReference type="CDD" id="cd00093">
    <property type="entry name" value="HTH_XRE"/>
    <property type="match status" value="1"/>
</dbReference>
<dbReference type="CDD" id="cd02209">
    <property type="entry name" value="cupin_XRE_C"/>
    <property type="match status" value="1"/>
</dbReference>
<dbReference type="InterPro" id="IPR050807">
    <property type="entry name" value="TransReg_Diox_bact_type"/>
</dbReference>
<evidence type="ECO:0000259" key="2">
    <source>
        <dbReference type="PROSITE" id="PS50943"/>
    </source>
</evidence>
<sequence>MLEQTSKRIQELRKEKNMTITALANAADTSRSLISQIEGGYTCPSLQTLEKIVKALDTTLSDFFKVDSQETEENDFVVKADKRQIRYLPDSQNTYYLLSEAVHQNIEFLLTDYPPHSDVDSYEYFAHEGLEFFWIVEGQIHLTVDGKTSVLNKGDSGCFNSRLQHRYVNQSDTCAQLVLFSVKE</sequence>
<dbReference type="InterPro" id="IPR013096">
    <property type="entry name" value="Cupin_2"/>
</dbReference>